<dbReference type="STRING" id="1239962.C943_01202"/>
<reference evidence="1" key="1">
    <citation type="submission" date="2013-01" db="EMBL/GenBank/DDBJ databases">
        <title>Genome assembly of Mariniradius saccharolyticus AK6.</title>
        <authorList>
            <person name="Vaidya B."/>
            <person name="Khatri I."/>
            <person name="Tanuku N.R.S."/>
            <person name="Subramanian S."/>
            <person name="Pinnaka A."/>
        </authorList>
    </citation>
    <scope>NUCLEOTIDE SEQUENCE [LARGE SCALE GENOMIC DNA]</scope>
    <source>
        <strain evidence="1">AK6</strain>
    </source>
</reference>
<name>M7X4V8_9BACT</name>
<dbReference type="InParanoid" id="M7X4V8"/>
<evidence type="ECO:0000313" key="2">
    <source>
        <dbReference type="Proteomes" id="UP000010953"/>
    </source>
</evidence>
<dbReference type="AlphaFoldDB" id="M7X4V8"/>
<protein>
    <submittedName>
        <fullName evidence="1">Uncharacterized protein</fullName>
    </submittedName>
</protein>
<dbReference type="EMBL" id="AMZY02000013">
    <property type="protein sequence ID" value="EMS32475.1"/>
    <property type="molecule type" value="Genomic_DNA"/>
</dbReference>
<sequence>MEGWEIGRLGDWELEDCKIGKLKYWKIGFVGTEVARLKSLKVESLGGYEVGWLGLFAAASFRRRRNPPELSPGWTENISPIGAL</sequence>
<accession>M7X4V8</accession>
<keyword evidence="2" id="KW-1185">Reference proteome</keyword>
<dbReference type="Proteomes" id="UP000010953">
    <property type="component" value="Unassembled WGS sequence"/>
</dbReference>
<organism evidence="1 2">
    <name type="scientific">Mariniradius saccharolyticus AK6</name>
    <dbReference type="NCBI Taxonomy" id="1239962"/>
    <lineage>
        <taxon>Bacteria</taxon>
        <taxon>Pseudomonadati</taxon>
        <taxon>Bacteroidota</taxon>
        <taxon>Cytophagia</taxon>
        <taxon>Cytophagales</taxon>
        <taxon>Cyclobacteriaceae</taxon>
        <taxon>Mariniradius</taxon>
    </lineage>
</organism>
<comment type="caution">
    <text evidence="1">The sequence shown here is derived from an EMBL/GenBank/DDBJ whole genome shotgun (WGS) entry which is preliminary data.</text>
</comment>
<proteinExistence type="predicted"/>
<gene>
    <name evidence="1" type="ORF">C943_01202</name>
</gene>
<evidence type="ECO:0000313" key="1">
    <source>
        <dbReference type="EMBL" id="EMS32475.1"/>
    </source>
</evidence>